<sequence>MNKHTSKITSKSIEQSGLPNDYKKALAEYIWNGFDARATEVHLDFEANELGHLASLSISDNGSGINVETIDDTFGNFLDSNKRDVPDRESFQKGHKGKGRYAFSTFANACSWITTFAGPDGKLLRYTIVINKGDLQNFLIEDTVIAKNTTTGTIVNFFNFFDLSANLLSGREFADYLASEFGWFLFLNRKRGCKIVINGVELAYNEIIGDIEDSAHEIGDDKFKVVFIRWNRKIGDKYYFYFLGKNHKEVARKHTSFNNKAIDFHHSVYVESPFFDNFHETTDENPVLDFSGTNQTHPSYKSLLKSLNTLVSNKEKQFIREVQADKLIQDYHIRGIFPEPGIKTDDLESVVKELYCSEPRIFQSSNNQQSKMLVGLLNLLLTTNNTSDIMGVIESVVDLTDEEREGLSGVL</sequence>
<dbReference type="AlphaFoldDB" id="A0A2U2PCT2"/>
<accession>A0A2U2PCT2</accession>
<dbReference type="Gene3D" id="3.30.565.10">
    <property type="entry name" value="Histidine kinase-like ATPase, C-terminal domain"/>
    <property type="match status" value="1"/>
</dbReference>
<dbReference type="SUPFAM" id="SSF55874">
    <property type="entry name" value="ATPase domain of HSP90 chaperone/DNA topoisomerase II/histidine kinase"/>
    <property type="match status" value="1"/>
</dbReference>
<keyword evidence="2" id="KW-1185">Reference proteome</keyword>
<proteinExistence type="predicted"/>
<organism evidence="1 2">
    <name type="scientific">Pararcticibacter amylolyticus</name>
    <dbReference type="NCBI Taxonomy" id="2173175"/>
    <lineage>
        <taxon>Bacteria</taxon>
        <taxon>Pseudomonadati</taxon>
        <taxon>Bacteroidota</taxon>
        <taxon>Sphingobacteriia</taxon>
        <taxon>Sphingobacteriales</taxon>
        <taxon>Sphingobacteriaceae</taxon>
        <taxon>Pararcticibacter</taxon>
    </lineage>
</organism>
<dbReference type="Proteomes" id="UP000245647">
    <property type="component" value="Unassembled WGS sequence"/>
</dbReference>
<dbReference type="RefSeq" id="WP_109417213.1">
    <property type="nucleotide sequence ID" value="NZ_QEAS01000016.1"/>
</dbReference>
<evidence type="ECO:0000313" key="2">
    <source>
        <dbReference type="Proteomes" id="UP000245647"/>
    </source>
</evidence>
<keyword evidence="1" id="KW-0547">Nucleotide-binding</keyword>
<dbReference type="Pfam" id="PF13589">
    <property type="entry name" value="HATPase_c_3"/>
    <property type="match status" value="1"/>
</dbReference>
<comment type="caution">
    <text evidence="1">The sequence shown here is derived from an EMBL/GenBank/DDBJ whole genome shotgun (WGS) entry which is preliminary data.</text>
</comment>
<name>A0A2U2PCT2_9SPHI</name>
<dbReference type="GO" id="GO:0005524">
    <property type="term" value="F:ATP binding"/>
    <property type="evidence" value="ECO:0007669"/>
    <property type="project" value="UniProtKB-KW"/>
</dbReference>
<reference evidence="1 2" key="1">
    <citation type="submission" date="2018-04" db="EMBL/GenBank/DDBJ databases">
        <title>Pedobacter chongqingensis sp. nov., isolated from a rottenly hemp rope.</title>
        <authorList>
            <person name="Cai Y."/>
        </authorList>
    </citation>
    <scope>NUCLEOTIDE SEQUENCE [LARGE SCALE GENOMIC DNA]</scope>
    <source>
        <strain evidence="1 2">FJ4-8</strain>
    </source>
</reference>
<protein>
    <submittedName>
        <fullName evidence="1">ATP-binding protein</fullName>
    </submittedName>
</protein>
<dbReference type="InterPro" id="IPR036890">
    <property type="entry name" value="HATPase_C_sf"/>
</dbReference>
<evidence type="ECO:0000313" key="1">
    <source>
        <dbReference type="EMBL" id="PWG79197.1"/>
    </source>
</evidence>
<keyword evidence="1" id="KW-0067">ATP-binding</keyword>
<gene>
    <name evidence="1" type="ORF">DDR33_18075</name>
</gene>
<dbReference type="OrthoDB" id="8765545at2"/>
<dbReference type="EMBL" id="QEAS01000016">
    <property type="protein sequence ID" value="PWG79197.1"/>
    <property type="molecule type" value="Genomic_DNA"/>
</dbReference>